<dbReference type="Pfam" id="PF08327">
    <property type="entry name" value="AHSA1"/>
    <property type="match status" value="1"/>
</dbReference>
<sequence length="144" mass="16722">MNNLSFHQSFSMPLTRLFNCFCKTELLVQWFMPEDMQLKYVVLDVREGAEFEMVFINEYGEMARRYTGEFAQVRANEQLLFTLKLDEGYESSVDVRFESVDSRSSTLHLNHEGLEGAEQIAFARAQWLARFDRLAKLTGLSEAS</sequence>
<dbReference type="Gene3D" id="3.30.530.20">
    <property type="match status" value="1"/>
</dbReference>
<proteinExistence type="inferred from homology"/>
<dbReference type="CDD" id="cd07814">
    <property type="entry name" value="SRPBCC_CalC_Aha1-like"/>
    <property type="match status" value="1"/>
</dbReference>
<dbReference type="InterPro" id="IPR013538">
    <property type="entry name" value="ASHA1/2-like_C"/>
</dbReference>
<organism evidence="3 4">
    <name type="scientific">Salinimonas sediminis</name>
    <dbReference type="NCBI Taxonomy" id="2303538"/>
    <lineage>
        <taxon>Bacteria</taxon>
        <taxon>Pseudomonadati</taxon>
        <taxon>Pseudomonadota</taxon>
        <taxon>Gammaproteobacteria</taxon>
        <taxon>Alteromonadales</taxon>
        <taxon>Alteromonadaceae</taxon>
        <taxon>Alteromonas/Salinimonas group</taxon>
        <taxon>Salinimonas</taxon>
    </lineage>
</organism>
<gene>
    <name evidence="3" type="ORF">D0Y50_15115</name>
</gene>
<name>A0A346NPW3_9ALTE</name>
<dbReference type="OrthoDB" id="9805228at2"/>
<dbReference type="InterPro" id="IPR023393">
    <property type="entry name" value="START-like_dom_sf"/>
</dbReference>
<feature type="domain" description="Activator of Hsp90 ATPase homologue 1/2-like C-terminal" evidence="2">
    <location>
        <begin position="12"/>
        <end position="137"/>
    </location>
</feature>
<comment type="similarity">
    <text evidence="1">Belongs to the AHA1 family.</text>
</comment>
<evidence type="ECO:0000259" key="2">
    <source>
        <dbReference type="Pfam" id="PF08327"/>
    </source>
</evidence>
<dbReference type="Proteomes" id="UP000262073">
    <property type="component" value="Chromosome"/>
</dbReference>
<dbReference type="SUPFAM" id="SSF55961">
    <property type="entry name" value="Bet v1-like"/>
    <property type="match status" value="1"/>
</dbReference>
<evidence type="ECO:0000313" key="3">
    <source>
        <dbReference type="EMBL" id="AXR07570.1"/>
    </source>
</evidence>
<keyword evidence="4" id="KW-1185">Reference proteome</keyword>
<evidence type="ECO:0000313" key="4">
    <source>
        <dbReference type="Proteomes" id="UP000262073"/>
    </source>
</evidence>
<protein>
    <recommendedName>
        <fullName evidence="2">Activator of Hsp90 ATPase homologue 1/2-like C-terminal domain-containing protein</fullName>
    </recommendedName>
</protein>
<dbReference type="EMBL" id="CP031769">
    <property type="protein sequence ID" value="AXR07570.1"/>
    <property type="molecule type" value="Genomic_DNA"/>
</dbReference>
<accession>A0A346NPW3</accession>
<dbReference type="AlphaFoldDB" id="A0A346NPW3"/>
<dbReference type="RefSeq" id="WP_108567463.1">
    <property type="nucleotide sequence ID" value="NZ_CP031769.1"/>
</dbReference>
<evidence type="ECO:0000256" key="1">
    <source>
        <dbReference type="ARBA" id="ARBA00006817"/>
    </source>
</evidence>
<reference evidence="3 4" key="1">
    <citation type="submission" date="2018-08" db="EMBL/GenBank/DDBJ databases">
        <title>Salinimonas sediminis sp. nov., a piezophilic bacterium isolated from a deep-sea sediment sample from the New Britain Trench.</title>
        <authorList>
            <person name="Cao J."/>
        </authorList>
    </citation>
    <scope>NUCLEOTIDE SEQUENCE [LARGE SCALE GENOMIC DNA]</scope>
    <source>
        <strain evidence="3 4">N102</strain>
    </source>
</reference>
<dbReference type="KEGG" id="salm:D0Y50_15115"/>